<evidence type="ECO:0000313" key="4">
    <source>
        <dbReference type="Proteomes" id="UP000285324"/>
    </source>
</evidence>
<evidence type="ECO:0000256" key="2">
    <source>
        <dbReference type="ARBA" id="ARBA00022679"/>
    </source>
</evidence>
<dbReference type="GO" id="GO:0005829">
    <property type="term" value="C:cytosol"/>
    <property type="evidence" value="ECO:0007669"/>
    <property type="project" value="TreeGrafter"/>
</dbReference>
<dbReference type="AlphaFoldDB" id="A0A0D6IRM9"/>
<dbReference type="OrthoDB" id="8661261at2"/>
<proteinExistence type="predicted"/>
<dbReference type="EMBL" id="QVXO01000003">
    <property type="protein sequence ID" value="RPJ93272.1"/>
    <property type="molecule type" value="Genomic_DNA"/>
</dbReference>
<dbReference type="SUPFAM" id="SSF53756">
    <property type="entry name" value="UDP-Glycosyltransferase/glycogen phosphorylase"/>
    <property type="match status" value="1"/>
</dbReference>
<dbReference type="GO" id="GO:0009244">
    <property type="term" value="P:lipopolysaccharide core region biosynthetic process"/>
    <property type="evidence" value="ECO:0007669"/>
    <property type="project" value="TreeGrafter"/>
</dbReference>
<comment type="caution">
    <text evidence="3">The sequence shown here is derived from an EMBL/GenBank/DDBJ whole genome shotgun (WGS) entry which is preliminary data.</text>
</comment>
<gene>
    <name evidence="3" type="ORF">DY367_02790</name>
</gene>
<name>A0A0D6IRM9_ALCXX</name>
<dbReference type="Pfam" id="PF01075">
    <property type="entry name" value="Glyco_transf_9"/>
    <property type="match status" value="1"/>
</dbReference>
<reference evidence="3 4" key="1">
    <citation type="submission" date="2018-08" db="EMBL/GenBank/DDBJ databases">
        <title>Achromobacter xylosoxidans Genome sequencing and assembly.</title>
        <authorList>
            <person name="Wang R."/>
            <person name="Rensing C."/>
            <person name="Li Y."/>
        </authorList>
    </citation>
    <scope>NUCLEOTIDE SEQUENCE [LARGE SCALE GENOMIC DNA]</scope>
    <source>
        <strain evidence="3 4">GD003A</strain>
    </source>
</reference>
<dbReference type="InterPro" id="IPR051199">
    <property type="entry name" value="LPS_LOS_Heptosyltrfase"/>
</dbReference>
<dbReference type="InterPro" id="IPR002201">
    <property type="entry name" value="Glyco_trans_9"/>
</dbReference>
<keyword evidence="1" id="KW-0328">Glycosyltransferase</keyword>
<organism evidence="3 4">
    <name type="scientific">Alcaligenes xylosoxydans xylosoxydans</name>
    <name type="common">Achromobacter xylosoxidans</name>
    <dbReference type="NCBI Taxonomy" id="85698"/>
    <lineage>
        <taxon>Bacteria</taxon>
        <taxon>Pseudomonadati</taxon>
        <taxon>Pseudomonadota</taxon>
        <taxon>Betaproteobacteria</taxon>
        <taxon>Burkholderiales</taxon>
        <taxon>Alcaligenaceae</taxon>
        <taxon>Achromobacter</taxon>
    </lineage>
</organism>
<dbReference type="PANTHER" id="PTHR30160">
    <property type="entry name" value="TETRAACYLDISACCHARIDE 4'-KINASE-RELATED"/>
    <property type="match status" value="1"/>
</dbReference>
<keyword evidence="2 3" id="KW-0808">Transferase</keyword>
<evidence type="ECO:0000313" key="3">
    <source>
        <dbReference type="EMBL" id="RPJ93272.1"/>
    </source>
</evidence>
<dbReference type="Proteomes" id="UP000285324">
    <property type="component" value="Unassembled WGS sequence"/>
</dbReference>
<sequence length="314" mass="35604">MSDVVVFVRSQPRFGDQIVAFPALSLLKKFWREKRVRVVSRYAVGHFYTSLPWVDEFVQADAFAAQVRALPRRAHASLSLHHSSERYSLINLIRRPALRMGFENGRLGDRVWTHSHRKDINEYIGLANLRLLATHQGHEPERTARQAFLEISKPHVGKVTPADIVFIPGGGAGDFKRWALDHYVALSDLLQNHFAGSAGFTFVLGPDEGRMREHIAYLGRSDFKIEFCRPPAELAALMRNARLVVSNDCGPSHIAQGLCVPYVGIFNEPNPEWFWARRYTRDVVPDNGTDEINSIEPARVLRACLDVLGERRRA</sequence>
<dbReference type="Gene3D" id="3.40.50.2000">
    <property type="entry name" value="Glycogen Phosphorylase B"/>
    <property type="match status" value="2"/>
</dbReference>
<dbReference type="RefSeq" id="WP_006227457.1">
    <property type="nucleotide sequence ID" value="NZ_AP028040.1"/>
</dbReference>
<protein>
    <submittedName>
        <fullName evidence="3">Lipopolysaccharide heptosyltransferase family protein</fullName>
    </submittedName>
</protein>
<accession>A0A0D6IRM9</accession>
<dbReference type="KEGG" id="axx:ERS451415_05744"/>
<evidence type="ECO:0000256" key="1">
    <source>
        <dbReference type="ARBA" id="ARBA00022676"/>
    </source>
</evidence>
<dbReference type="GO" id="GO:0008713">
    <property type="term" value="F:ADP-heptose-lipopolysaccharide heptosyltransferase activity"/>
    <property type="evidence" value="ECO:0007669"/>
    <property type="project" value="TreeGrafter"/>
</dbReference>